<accession>A0ABU0LYQ0</accession>
<evidence type="ECO:0000256" key="11">
    <source>
        <dbReference type="ARBA" id="ARBA00029504"/>
    </source>
</evidence>
<dbReference type="Pfam" id="PF17757">
    <property type="entry name" value="UvrB_inter"/>
    <property type="match status" value="1"/>
</dbReference>
<evidence type="ECO:0000256" key="4">
    <source>
        <dbReference type="ARBA" id="ARBA00022741"/>
    </source>
</evidence>
<reference evidence="17" key="1">
    <citation type="submission" date="2023-07" db="EMBL/GenBank/DDBJ databases">
        <title>Genomic Encyclopedia of Type Strains, Phase IV (KMG-IV): sequencing the most valuable type-strain genomes for metagenomic binning, comparative biology and taxonomic classification.</title>
        <authorList>
            <person name="Goeker M."/>
        </authorList>
    </citation>
    <scope>NUCLEOTIDE SEQUENCE [LARGE SCALE GENOMIC DNA]</scope>
    <source>
        <strain evidence="17">DSM 21204</strain>
    </source>
</reference>
<comment type="similarity">
    <text evidence="2 12 13">Belongs to the UvrB family.</text>
</comment>
<keyword evidence="7 12" id="KW-0067">ATP-binding</keyword>
<dbReference type="SMART" id="SM00487">
    <property type="entry name" value="DEXDc"/>
    <property type="match status" value="1"/>
</dbReference>
<dbReference type="Gene3D" id="3.40.50.300">
    <property type="entry name" value="P-loop containing nucleotide triphosphate hydrolases"/>
    <property type="match status" value="3"/>
</dbReference>
<dbReference type="Pfam" id="PF02151">
    <property type="entry name" value="UVR"/>
    <property type="match status" value="1"/>
</dbReference>
<dbReference type="InterPro" id="IPR041471">
    <property type="entry name" value="UvrB_inter"/>
</dbReference>
<dbReference type="InterPro" id="IPR036876">
    <property type="entry name" value="UVR_dom_sf"/>
</dbReference>
<dbReference type="PANTHER" id="PTHR24029">
    <property type="entry name" value="UVRABC SYSTEM PROTEIN B"/>
    <property type="match status" value="1"/>
</dbReference>
<dbReference type="NCBIfam" id="TIGR00631">
    <property type="entry name" value="uvrb"/>
    <property type="match status" value="1"/>
</dbReference>
<dbReference type="InterPro" id="IPR027417">
    <property type="entry name" value="P-loop_NTPase"/>
</dbReference>
<dbReference type="Pfam" id="PF04851">
    <property type="entry name" value="ResIII"/>
    <property type="match status" value="1"/>
</dbReference>
<dbReference type="InterPro" id="IPR014001">
    <property type="entry name" value="Helicase_ATP-bd"/>
</dbReference>
<dbReference type="Pfam" id="PF12344">
    <property type="entry name" value="UvrB"/>
    <property type="match status" value="1"/>
</dbReference>
<keyword evidence="3 12" id="KW-0963">Cytoplasm</keyword>
<keyword evidence="4 12" id="KW-0547">Nucleotide-binding</keyword>
<keyword evidence="5 12" id="KW-0227">DNA damage</keyword>
<dbReference type="PROSITE" id="PS51192">
    <property type="entry name" value="HELICASE_ATP_BIND_1"/>
    <property type="match status" value="1"/>
</dbReference>
<evidence type="ECO:0000256" key="12">
    <source>
        <dbReference type="HAMAP-Rule" id="MF_00204"/>
    </source>
</evidence>
<evidence type="ECO:0000256" key="3">
    <source>
        <dbReference type="ARBA" id="ARBA00022490"/>
    </source>
</evidence>
<protein>
    <recommendedName>
        <fullName evidence="11 12">UvrABC system protein B</fullName>
        <shortName evidence="12">Protein UvrB</shortName>
    </recommendedName>
    <alternativeName>
        <fullName evidence="12">Excinuclease ABC subunit B</fullName>
    </alternativeName>
</protein>
<comment type="domain">
    <text evidence="12">The beta-hairpin motif is involved in DNA binding.</text>
</comment>
<evidence type="ECO:0000256" key="2">
    <source>
        <dbReference type="ARBA" id="ARBA00008533"/>
    </source>
</evidence>
<keyword evidence="9 12" id="KW-0234">DNA repair</keyword>
<dbReference type="InterPro" id="IPR001650">
    <property type="entry name" value="Helicase_C-like"/>
</dbReference>
<dbReference type="CDD" id="cd17916">
    <property type="entry name" value="DEXHc_UvrB"/>
    <property type="match status" value="1"/>
</dbReference>
<evidence type="ECO:0000256" key="8">
    <source>
        <dbReference type="ARBA" id="ARBA00022881"/>
    </source>
</evidence>
<dbReference type="Proteomes" id="UP001240643">
    <property type="component" value="Unassembled WGS sequence"/>
</dbReference>
<dbReference type="HAMAP" id="MF_00204">
    <property type="entry name" value="UvrB"/>
    <property type="match status" value="1"/>
</dbReference>
<keyword evidence="8 12" id="KW-0267">Excision nuclease</keyword>
<dbReference type="EMBL" id="JAUSWO010000001">
    <property type="protein sequence ID" value="MDQ0513836.1"/>
    <property type="molecule type" value="Genomic_DNA"/>
</dbReference>
<comment type="subcellular location">
    <subcellularLocation>
        <location evidence="1 12 13">Cytoplasm</location>
    </subcellularLocation>
</comment>
<dbReference type="InterPro" id="IPR001943">
    <property type="entry name" value="UVR_dom"/>
</dbReference>
<keyword evidence="18" id="KW-1185">Reference proteome</keyword>
<sequence>MNFLGFNLKSSKTPKGDQPKAIEALVKAVNAKKRSSVLLGATGTGKTFTIANVISKVQKPTLVIAHNKTLAGQLYNDLKSTFPDNRVEYYISYFDYYQPEAYIPSTDTFIEKSSVTNSIIEMMRLSTLTALTTRKDVIVVASVASIYPASPPEDFANFRFVLELNDPNLTIKKVINKLVQLNYEANDIQLTAGKFSLKGDVLKIMLGYTDQFILRVSFFGDVIEEIAEIDPLNNTIIQKHKNYLITPANEYLLEVSRRDEAIRRIEAELKKVAANFAKQNKYLEEQRIVQRTNHDLDFLKEMGFCVGIENYSAHLELREDGQTPYSLFDYFGDDWLLIIDESHITIPQIRGMFNTDKSRKTTLVQHGFRLPSALNNRPLNFEEFQSKTKQVIYVSATPNEWEIQEANNEIVEQIVRPTGLIDPVIEVRPSVGQVDDLVAELKIQIEKKHRTLVTVLTIKMAEELTEYLKQQKIKVAYLHNELKTLERDHILNSLRMGVYDVVVGINLLREGLDLPEVSLVVIFDANKPGFFRSEKSLIQIIGRAARNTEGRVIMYADTISTQMEQAIKETNRRRDIQINYNKAHNIVPTTIIKPIHSDLSSNFSGTDLDLTIKRSRDKKQTEETIKTLQEQMLEAANNQEYERAAYLRDAIIELQMAAKPKRQKNKIK</sequence>
<evidence type="ECO:0000256" key="1">
    <source>
        <dbReference type="ARBA" id="ARBA00004496"/>
    </source>
</evidence>
<dbReference type="Gene3D" id="4.10.860.10">
    <property type="entry name" value="UVR domain"/>
    <property type="match status" value="1"/>
</dbReference>
<gene>
    <name evidence="12" type="primary">uvrB</name>
    <name evidence="17" type="ORF">J2Z62_000274</name>
</gene>
<evidence type="ECO:0000313" key="17">
    <source>
        <dbReference type="EMBL" id="MDQ0513836.1"/>
    </source>
</evidence>
<feature type="domain" description="Helicase ATP-binding" evidence="15">
    <location>
        <begin position="27"/>
        <end position="162"/>
    </location>
</feature>
<organism evidence="17 18">
    <name type="scientific">Mycoplasmoides fastidiosum</name>
    <dbReference type="NCBI Taxonomy" id="92758"/>
    <lineage>
        <taxon>Bacteria</taxon>
        <taxon>Bacillati</taxon>
        <taxon>Mycoplasmatota</taxon>
        <taxon>Mycoplasmoidales</taxon>
        <taxon>Mycoplasmoidaceae</taxon>
        <taxon>Mycoplasmoides</taxon>
    </lineage>
</organism>
<dbReference type="RefSeq" id="WP_256547468.1">
    <property type="nucleotide sequence ID" value="NZ_CP101809.1"/>
</dbReference>
<dbReference type="CDD" id="cd18790">
    <property type="entry name" value="SF2_C_UvrB"/>
    <property type="match status" value="1"/>
</dbReference>
<keyword evidence="12 13" id="KW-0742">SOS response</keyword>
<dbReference type="SMART" id="SM00490">
    <property type="entry name" value="HELICc"/>
    <property type="match status" value="1"/>
</dbReference>
<comment type="caution">
    <text evidence="17">The sequence shown here is derived from an EMBL/GenBank/DDBJ whole genome shotgun (WGS) entry which is preliminary data.</text>
</comment>
<dbReference type="NCBIfam" id="NF003673">
    <property type="entry name" value="PRK05298.1"/>
    <property type="match status" value="1"/>
</dbReference>
<evidence type="ECO:0000256" key="5">
    <source>
        <dbReference type="ARBA" id="ARBA00022763"/>
    </source>
</evidence>
<feature type="binding site" evidence="12">
    <location>
        <begin position="40"/>
        <end position="47"/>
    </location>
    <ligand>
        <name>ATP</name>
        <dbReference type="ChEBI" id="CHEBI:30616"/>
    </ligand>
</feature>
<dbReference type="SUPFAM" id="SSF46600">
    <property type="entry name" value="C-terminal UvrC-binding domain of UvrB"/>
    <property type="match status" value="1"/>
</dbReference>
<evidence type="ECO:0000256" key="13">
    <source>
        <dbReference type="RuleBase" id="RU003587"/>
    </source>
</evidence>
<feature type="short sequence motif" description="Beta-hairpin" evidence="12">
    <location>
        <begin position="93"/>
        <end position="116"/>
    </location>
</feature>
<evidence type="ECO:0000259" key="15">
    <source>
        <dbReference type="PROSITE" id="PS51192"/>
    </source>
</evidence>
<comment type="subunit">
    <text evidence="10 12 13">Forms a heterotetramer with UvrA during the search for lesions. Interacts with UvrC in an incision complex.</text>
</comment>
<evidence type="ECO:0000259" key="16">
    <source>
        <dbReference type="PROSITE" id="PS51194"/>
    </source>
</evidence>
<dbReference type="PROSITE" id="PS51194">
    <property type="entry name" value="HELICASE_CTER"/>
    <property type="match status" value="1"/>
</dbReference>
<dbReference type="InterPro" id="IPR006935">
    <property type="entry name" value="Helicase/UvrB_N"/>
</dbReference>
<dbReference type="SUPFAM" id="SSF52540">
    <property type="entry name" value="P-loop containing nucleoside triphosphate hydrolases"/>
    <property type="match status" value="2"/>
</dbReference>
<evidence type="ECO:0000259" key="14">
    <source>
        <dbReference type="PROSITE" id="PS50151"/>
    </source>
</evidence>
<evidence type="ECO:0000256" key="9">
    <source>
        <dbReference type="ARBA" id="ARBA00023204"/>
    </source>
</evidence>
<dbReference type="PROSITE" id="PS50151">
    <property type="entry name" value="UVR"/>
    <property type="match status" value="1"/>
</dbReference>
<comment type="function">
    <text evidence="12">The UvrABC repair system catalyzes the recognition and processing of DNA lesions. A damage recognition complex composed of 2 UvrA and 2 UvrB subunits scans DNA for abnormalities. Upon binding of the UvrA(2)B(2) complex to a putative damaged site, the DNA wraps around one UvrB monomer. DNA wrap is dependent on ATP binding by UvrB and probably causes local melting of the DNA helix, facilitating insertion of UvrB beta-hairpin between the DNA strands. Then UvrB probes one DNA strand for the presence of a lesion. If a lesion is found the UvrA subunits dissociate and the UvrB-DNA preincision complex is formed. This complex is subsequently bound by UvrC and the second UvrB is released. If no lesion is found, the DNA wraps around the other UvrB subunit that will check the other stand for damage.</text>
</comment>
<keyword evidence="6 12" id="KW-0228">DNA excision</keyword>
<dbReference type="InterPro" id="IPR024759">
    <property type="entry name" value="UvrB_YAD/RRR_dom"/>
</dbReference>
<evidence type="ECO:0000313" key="18">
    <source>
        <dbReference type="Proteomes" id="UP001240643"/>
    </source>
</evidence>
<feature type="domain" description="UVR" evidence="14">
    <location>
        <begin position="622"/>
        <end position="657"/>
    </location>
</feature>
<evidence type="ECO:0000256" key="10">
    <source>
        <dbReference type="ARBA" id="ARBA00026033"/>
    </source>
</evidence>
<dbReference type="PANTHER" id="PTHR24029:SF0">
    <property type="entry name" value="UVRABC SYSTEM PROTEIN B"/>
    <property type="match status" value="1"/>
</dbReference>
<feature type="domain" description="Helicase C-terminal" evidence="16">
    <location>
        <begin position="433"/>
        <end position="595"/>
    </location>
</feature>
<evidence type="ECO:0000256" key="7">
    <source>
        <dbReference type="ARBA" id="ARBA00022840"/>
    </source>
</evidence>
<name>A0ABU0LYQ0_9BACT</name>
<proteinExistence type="inferred from homology"/>
<evidence type="ECO:0000256" key="6">
    <source>
        <dbReference type="ARBA" id="ARBA00022769"/>
    </source>
</evidence>
<dbReference type="InterPro" id="IPR004807">
    <property type="entry name" value="UvrB"/>
</dbReference>
<dbReference type="Pfam" id="PF00271">
    <property type="entry name" value="Helicase_C"/>
    <property type="match status" value="1"/>
</dbReference>